<dbReference type="InterPro" id="IPR050834">
    <property type="entry name" value="Glycosyltransf_2"/>
</dbReference>
<protein>
    <submittedName>
        <fullName evidence="2">Glycosyltransferase family 2 protein</fullName>
    </submittedName>
</protein>
<dbReference type="EMBL" id="JADFTZ010000002">
    <property type="protein sequence ID" value="MBE9576437.1"/>
    <property type="molecule type" value="Genomic_DNA"/>
</dbReference>
<evidence type="ECO:0000313" key="3">
    <source>
        <dbReference type="Proteomes" id="UP000656274"/>
    </source>
</evidence>
<dbReference type="Proteomes" id="UP000656274">
    <property type="component" value="Unassembled WGS sequence"/>
</dbReference>
<dbReference type="CDD" id="cd00761">
    <property type="entry name" value="Glyco_tranf_GTA_type"/>
    <property type="match status" value="1"/>
</dbReference>
<dbReference type="PANTHER" id="PTHR43685:SF11">
    <property type="entry name" value="GLYCOSYLTRANSFERASE TAGX-RELATED"/>
    <property type="match status" value="1"/>
</dbReference>
<evidence type="ECO:0000259" key="1">
    <source>
        <dbReference type="Pfam" id="PF00535"/>
    </source>
</evidence>
<dbReference type="SUPFAM" id="SSF53448">
    <property type="entry name" value="Nucleotide-diphospho-sugar transferases"/>
    <property type="match status" value="1"/>
</dbReference>
<dbReference type="RefSeq" id="WP_194095091.1">
    <property type="nucleotide sequence ID" value="NZ_JADFTZ010000002.1"/>
</dbReference>
<sequence length="313" mass="36269">MNISVIIPVYNAAAYIEKAVTSALFHKEVKEVVLVNDGSTDDSLAILQKLQQSDARIKIYHHENNANKGRSASRNLALQKATMPFIAFLDADDFYLENRFEIDSKIFASDATIDGVYNAIGVHFYRDFSDEEHNELALTTVTEAIPPKELFDYLLNGKKGYFSIDGLTIRKEVLTKIGLFQEHLVVAEDTDWLLKMALTSKLVAGNITEPVAMRGVHETNIFNQTEQYKVHRQKMYESVIHWSFQNNIGKAKIDLLLNWLFYYRYKEKYNLIAEFKYWFYLLKSNPKLLTSTLAIKYCPIIRKRKQLFPILFR</sequence>
<dbReference type="InterPro" id="IPR029044">
    <property type="entry name" value="Nucleotide-diphossugar_trans"/>
</dbReference>
<evidence type="ECO:0000313" key="2">
    <source>
        <dbReference type="EMBL" id="MBE9576437.1"/>
    </source>
</evidence>
<dbReference type="PANTHER" id="PTHR43685">
    <property type="entry name" value="GLYCOSYLTRANSFERASE"/>
    <property type="match status" value="1"/>
</dbReference>
<dbReference type="InterPro" id="IPR001173">
    <property type="entry name" value="Glyco_trans_2-like"/>
</dbReference>
<proteinExistence type="predicted"/>
<feature type="domain" description="Glycosyltransferase 2-like" evidence="1">
    <location>
        <begin position="4"/>
        <end position="176"/>
    </location>
</feature>
<comment type="caution">
    <text evidence="2">The sequence shown here is derived from an EMBL/GenBank/DDBJ whole genome shotgun (WGS) entry which is preliminary data.</text>
</comment>
<organism evidence="2 3">
    <name type="scientific">Flavobacterium proteolyticum</name>
    <dbReference type="NCBI Taxonomy" id="2911683"/>
    <lineage>
        <taxon>Bacteria</taxon>
        <taxon>Pseudomonadati</taxon>
        <taxon>Bacteroidota</taxon>
        <taxon>Flavobacteriia</taxon>
        <taxon>Flavobacteriales</taxon>
        <taxon>Flavobacteriaceae</taxon>
        <taxon>Flavobacterium</taxon>
    </lineage>
</organism>
<keyword evidence="3" id="KW-1185">Reference proteome</keyword>
<gene>
    <name evidence="2" type="ORF">IM755_06900</name>
</gene>
<reference evidence="2 3" key="1">
    <citation type="submission" date="2020-10" db="EMBL/GenBank/DDBJ databases">
        <title>The genome sequence of Flavobacterium aquaticum 1Y8A.</title>
        <authorList>
            <person name="Liu Y."/>
        </authorList>
    </citation>
    <scope>NUCLEOTIDE SEQUENCE [LARGE SCALE GENOMIC DNA]</scope>
    <source>
        <strain evidence="2 3">1Y8A</strain>
    </source>
</reference>
<dbReference type="Gene3D" id="3.90.550.10">
    <property type="entry name" value="Spore Coat Polysaccharide Biosynthesis Protein SpsA, Chain A"/>
    <property type="match status" value="1"/>
</dbReference>
<name>A0ABR9WR95_9FLAO</name>
<accession>A0ABR9WR95</accession>
<dbReference type="Pfam" id="PF00535">
    <property type="entry name" value="Glycos_transf_2"/>
    <property type="match status" value="1"/>
</dbReference>